<sequence length="42" mass="4953">VECMSSSMKKTEQVYRWVMAYIDKNKFSNNQKYLLKMPFAGG</sequence>
<feature type="non-terminal residue" evidence="1">
    <location>
        <position position="1"/>
    </location>
</feature>
<gene>
    <name evidence="1" type="ORF">EVA_17316</name>
</gene>
<evidence type="ECO:0000313" key="1">
    <source>
        <dbReference type="EMBL" id="EJW94577.1"/>
    </source>
</evidence>
<dbReference type="EMBL" id="AMCI01006296">
    <property type="protein sequence ID" value="EJW94577.1"/>
    <property type="molecule type" value="Genomic_DNA"/>
</dbReference>
<accession>J9FYH2</accession>
<reference evidence="1" key="1">
    <citation type="journal article" date="2012" name="PLoS ONE">
        <title>Gene sets for utilization of primary and secondary nutrition supplies in the distal gut of endangered iberian lynx.</title>
        <authorList>
            <person name="Alcaide M."/>
            <person name="Messina E."/>
            <person name="Richter M."/>
            <person name="Bargiela R."/>
            <person name="Peplies J."/>
            <person name="Huws S.A."/>
            <person name="Newbold C.J."/>
            <person name="Golyshin P.N."/>
            <person name="Simon M.A."/>
            <person name="Lopez G."/>
            <person name="Yakimov M.M."/>
            <person name="Ferrer M."/>
        </authorList>
    </citation>
    <scope>NUCLEOTIDE SEQUENCE</scope>
</reference>
<proteinExistence type="predicted"/>
<protein>
    <submittedName>
        <fullName evidence="1">Uncharacterized protein</fullName>
    </submittedName>
</protein>
<organism evidence="1">
    <name type="scientific">gut metagenome</name>
    <dbReference type="NCBI Taxonomy" id="749906"/>
    <lineage>
        <taxon>unclassified sequences</taxon>
        <taxon>metagenomes</taxon>
        <taxon>organismal metagenomes</taxon>
    </lineage>
</organism>
<comment type="caution">
    <text evidence="1">The sequence shown here is derived from an EMBL/GenBank/DDBJ whole genome shotgun (WGS) entry which is preliminary data.</text>
</comment>
<name>J9FYH2_9ZZZZ</name>
<dbReference type="AlphaFoldDB" id="J9FYH2"/>